<reference evidence="1" key="1">
    <citation type="journal article" date="2023" name="Front. Cell. Infect. Microbiol.">
        <title>Isolation and in vitro characterization of novel S. epidermidis phages for therapeutic applications.</title>
        <authorList>
            <person name="Strancar V."/>
            <person name="Marusic M."/>
            <person name="Tusar J."/>
            <person name="Pracek N."/>
            <person name="Kolenc M."/>
            <person name="Suster K."/>
            <person name="Horvat S."/>
            <person name="Janez N."/>
            <person name="Peterka M."/>
        </authorList>
    </citation>
    <scope>NUCLEOTIDE SEQUENCE</scope>
</reference>
<evidence type="ECO:0000313" key="2">
    <source>
        <dbReference type="Proteomes" id="UP001431544"/>
    </source>
</evidence>
<proteinExistence type="predicted"/>
<dbReference type="Proteomes" id="UP001431544">
    <property type="component" value="Segment"/>
</dbReference>
<sequence length="329" mass="39402">MDNKTDIKIVKTKGSIGEQLIDNIFSYNNINYKREYAFKNKKGTTQRMDFYVLYKSKKYCVEFNGEQHYINTSWDNLEKVQELDNLKKQYCIDNDIIFVEIPYTEIKPNKLIKALNKYFLNLKLPESFFIDKGIKINIKEFLDYYSCHTAYETGEEFGIEEYRVKNLIKNLDYNPKRIPKEVIKVFDEDDKLVLEGAYHEIKEKLDLQMSNVIKCLNGDMNQTQGYYFRYLDKSKELEREKRVKERKIKNKGKTGSSKKRVYLLNVITEEEFKFNSIKDCYVNMDLNKDKVYKLFNPKKNLKILDKYIGRKENEKYPLSREEALKIINK</sequence>
<gene>
    <name evidence="1" type="ORF">110_00024</name>
</gene>
<accession>A0AAX3Y2U1</accession>
<organism evidence="1 2">
    <name type="scientific">Staphylococcus phage 110</name>
    <dbReference type="NCBI Taxonomy" id="3038194"/>
    <lineage>
        <taxon>Viruses</taxon>
        <taxon>Duplodnaviria</taxon>
        <taxon>Heunggongvirae</taxon>
        <taxon>Uroviricota</taxon>
        <taxon>Caudoviricetes</taxon>
        <taxon>Herelleviridae</taxon>
        <taxon>Twortvirinae</taxon>
        <taxon>Sepunavirus</taxon>
    </lineage>
</organism>
<evidence type="ECO:0000313" key="1">
    <source>
        <dbReference type="EMBL" id="WJJ58188.1"/>
    </source>
</evidence>
<dbReference type="Gene3D" id="3.40.960.10">
    <property type="entry name" value="VSR Endonuclease"/>
    <property type="match status" value="1"/>
</dbReference>
<protein>
    <submittedName>
        <fullName evidence="1">Uncharacterized protein</fullName>
    </submittedName>
</protein>
<dbReference type="EMBL" id="OQ448195">
    <property type="protein sequence ID" value="WJJ58188.1"/>
    <property type="molecule type" value="Genomic_DNA"/>
</dbReference>
<name>A0AAX3Y2U1_9CAUD</name>